<feature type="compositionally biased region" description="Basic and acidic residues" evidence="1">
    <location>
        <begin position="221"/>
        <end position="242"/>
    </location>
</feature>
<proteinExistence type="predicted"/>
<dbReference type="AlphaFoldDB" id="A0AA39PRE8"/>
<dbReference type="Proteomes" id="UP001175227">
    <property type="component" value="Unassembled WGS sequence"/>
</dbReference>
<feature type="compositionally biased region" description="Polar residues" evidence="1">
    <location>
        <begin position="62"/>
        <end position="72"/>
    </location>
</feature>
<comment type="caution">
    <text evidence="3">The sequence shown here is derived from an EMBL/GenBank/DDBJ whole genome shotgun (WGS) entry which is preliminary data.</text>
</comment>
<feature type="compositionally biased region" description="Polar residues" evidence="1">
    <location>
        <begin position="157"/>
        <end position="174"/>
    </location>
</feature>
<feature type="chain" id="PRO_5041377010" evidence="2">
    <location>
        <begin position="22"/>
        <end position="343"/>
    </location>
</feature>
<evidence type="ECO:0000256" key="2">
    <source>
        <dbReference type="SAM" id="SignalP"/>
    </source>
</evidence>
<reference evidence="3" key="1">
    <citation type="submission" date="2023-06" db="EMBL/GenBank/DDBJ databases">
        <authorList>
            <consortium name="Lawrence Berkeley National Laboratory"/>
            <person name="Ahrendt S."/>
            <person name="Sahu N."/>
            <person name="Indic B."/>
            <person name="Wong-Bajracharya J."/>
            <person name="Merenyi Z."/>
            <person name="Ke H.-M."/>
            <person name="Monk M."/>
            <person name="Kocsube S."/>
            <person name="Drula E."/>
            <person name="Lipzen A."/>
            <person name="Balint B."/>
            <person name="Henrissat B."/>
            <person name="Andreopoulos B."/>
            <person name="Martin F.M."/>
            <person name="Harder C.B."/>
            <person name="Rigling D."/>
            <person name="Ford K.L."/>
            <person name="Foster G.D."/>
            <person name="Pangilinan J."/>
            <person name="Papanicolaou A."/>
            <person name="Barry K."/>
            <person name="LaButti K."/>
            <person name="Viragh M."/>
            <person name="Koriabine M."/>
            <person name="Yan M."/>
            <person name="Riley R."/>
            <person name="Champramary S."/>
            <person name="Plett K.L."/>
            <person name="Tsai I.J."/>
            <person name="Slot J."/>
            <person name="Sipos G."/>
            <person name="Plett J."/>
            <person name="Nagy L.G."/>
            <person name="Grigoriev I.V."/>
        </authorList>
    </citation>
    <scope>NUCLEOTIDE SEQUENCE</scope>
    <source>
        <strain evidence="3">ICMP 16352</strain>
    </source>
</reference>
<feature type="compositionally biased region" description="Polar residues" evidence="1">
    <location>
        <begin position="80"/>
        <end position="90"/>
    </location>
</feature>
<protein>
    <submittedName>
        <fullName evidence="3">Uncharacterized protein</fullName>
    </submittedName>
</protein>
<feature type="compositionally biased region" description="Basic and acidic residues" evidence="1">
    <location>
        <begin position="175"/>
        <end position="184"/>
    </location>
</feature>
<keyword evidence="2" id="KW-0732">Signal</keyword>
<organism evidence="3 4">
    <name type="scientific">Armillaria novae-zelandiae</name>
    <dbReference type="NCBI Taxonomy" id="153914"/>
    <lineage>
        <taxon>Eukaryota</taxon>
        <taxon>Fungi</taxon>
        <taxon>Dikarya</taxon>
        <taxon>Basidiomycota</taxon>
        <taxon>Agaricomycotina</taxon>
        <taxon>Agaricomycetes</taxon>
        <taxon>Agaricomycetidae</taxon>
        <taxon>Agaricales</taxon>
        <taxon>Marasmiineae</taxon>
        <taxon>Physalacriaceae</taxon>
        <taxon>Armillaria</taxon>
    </lineage>
</organism>
<evidence type="ECO:0000256" key="1">
    <source>
        <dbReference type="SAM" id="MobiDB-lite"/>
    </source>
</evidence>
<dbReference type="EMBL" id="JAUEPR010000002">
    <property type="protein sequence ID" value="KAK0488660.1"/>
    <property type="molecule type" value="Genomic_DNA"/>
</dbReference>
<evidence type="ECO:0000313" key="3">
    <source>
        <dbReference type="EMBL" id="KAK0488660.1"/>
    </source>
</evidence>
<gene>
    <name evidence="3" type="ORF">IW261DRAFT_364618</name>
</gene>
<evidence type="ECO:0000313" key="4">
    <source>
        <dbReference type="Proteomes" id="UP001175227"/>
    </source>
</evidence>
<name>A0AA39PRE8_9AGAR</name>
<keyword evidence="4" id="KW-1185">Reference proteome</keyword>
<accession>A0AA39PRE8</accession>
<feature type="compositionally biased region" description="Basic and acidic residues" evidence="1">
    <location>
        <begin position="39"/>
        <end position="61"/>
    </location>
</feature>
<sequence>MIFNVNAAAVAALALTMAVHAAPSPVVGLSILPDCDNDRTASRADESNRISNESRRIESNHASDSFRQTASDDSPLIDVSANSRPAGSNRSSEESRPAGSNRSSEESRPANSNHSSEESRPAGSNHSSEESRPAGSNHSSEESRPAGSNRSSEESRPANSNYSSEESRPAGSNHSSEESRRPASDRSALVDVDVNDATSRHTDSNRASGRVVDAHIQTTHHNVDQSHIIDDDDARNRDTRDNSRCDDCTSELSLSRMTLQRGLGVFSGAEHVLRVEYLSRRCSPEEAASRCGDDCNGIVGGWDYDLSTFCVYFLSEHSITPELDAKLSETREKGMVQYHYDQC</sequence>
<feature type="region of interest" description="Disordered" evidence="1">
    <location>
        <begin position="39"/>
        <end position="242"/>
    </location>
</feature>
<feature type="signal peptide" evidence="2">
    <location>
        <begin position="1"/>
        <end position="21"/>
    </location>
</feature>